<proteinExistence type="predicted"/>
<dbReference type="GeneID" id="25250722"/>
<dbReference type="AlphaFoldDB" id="U6KJD3"/>
<keyword evidence="3" id="KW-1185">Reference proteome</keyword>
<dbReference type="RefSeq" id="XP_013228882.1">
    <property type="nucleotide sequence ID" value="XM_013373428.1"/>
</dbReference>
<protein>
    <submittedName>
        <fullName evidence="2">Uncharacterized protein</fullName>
    </submittedName>
</protein>
<organism evidence="2 3">
    <name type="scientific">Eimeria tenella</name>
    <name type="common">Coccidian parasite</name>
    <dbReference type="NCBI Taxonomy" id="5802"/>
    <lineage>
        <taxon>Eukaryota</taxon>
        <taxon>Sar</taxon>
        <taxon>Alveolata</taxon>
        <taxon>Apicomplexa</taxon>
        <taxon>Conoidasida</taxon>
        <taxon>Coccidia</taxon>
        <taxon>Eucoccidiorida</taxon>
        <taxon>Eimeriorina</taxon>
        <taxon>Eimeriidae</taxon>
        <taxon>Eimeria</taxon>
    </lineage>
</organism>
<dbReference type="VEuPathDB" id="ToxoDB:ETH_00007600"/>
<reference evidence="2" key="1">
    <citation type="submission" date="2013-10" db="EMBL/GenBank/DDBJ databases">
        <title>Genomic analysis of the causative agents of coccidiosis in chickens.</title>
        <authorList>
            <person name="Reid A.J."/>
            <person name="Blake D."/>
            <person name="Billington K."/>
            <person name="Browne H."/>
            <person name="Dunn M."/>
            <person name="Hung S."/>
            <person name="Kawahara F."/>
            <person name="Miranda-Saavedra D."/>
            <person name="Mourier T."/>
            <person name="Nagra H."/>
            <person name="Otto T.D."/>
            <person name="Rawlings N."/>
            <person name="Sanchez A."/>
            <person name="Sanders M."/>
            <person name="Subramaniam C."/>
            <person name="Tay Y."/>
            <person name="Dear P."/>
            <person name="Doerig C."/>
            <person name="Gruber A."/>
            <person name="Parkinson J."/>
            <person name="Shirley M."/>
            <person name="Wan K.L."/>
            <person name="Berriman M."/>
            <person name="Tomley F."/>
            <person name="Pain A."/>
        </authorList>
    </citation>
    <scope>NUCLEOTIDE SEQUENCE [LARGE SCALE GENOMIC DNA]</scope>
    <source>
        <strain evidence="2">Houghton</strain>
    </source>
</reference>
<dbReference type="OrthoDB" id="10640689at2759"/>
<keyword evidence="1" id="KW-0175">Coiled coil</keyword>
<sequence>MAAGVHRGKLKRGAFSFESPFPLCVLCCASDELAGAPNWGAGAAAAAPAAAAAAAAGASVQKNVEKPLARRNGLSPLVHSGSVPAVCTYTPKWQGKNKENICGAILSLSEKEAKVSFQSAAVEPFCSSRHRQQTGPEVQGLQQRAEVQHTPQQQLRLQQERQQLLQQRQQLQQLQQLLLRMPQQQPNQLHIKTVTQLGDKTAACKEQQGGLSKQPTVQQQLLEAQRRVEMLQALLQQQQQQQQRHQNRALPLQAPDLLQKERSTHLQQLRQQQPLQQQHLQQLRQQQLSQHQEQQQLTQAGTWLQQNRCRPIHLHALQQKRPTAPVASPPARPQDPGCFEQSAAAAAASTAAAVYDTAARTAAAARAATAARTAAARRPEAAACAAPSCAAAAASTETAARAAAKLPAEHAAAAAAAASAAERPALGGLSFLGAASPSEPEPE</sequence>
<name>U6KJD3_EIMTE</name>
<dbReference type="VEuPathDB" id="ToxoDB:ETH2_0948800"/>
<feature type="coiled-coil region" evidence="1">
    <location>
        <begin position="221"/>
        <end position="286"/>
    </location>
</feature>
<dbReference type="EMBL" id="HG673808">
    <property type="protein sequence ID" value="CDJ38044.1"/>
    <property type="molecule type" value="Genomic_DNA"/>
</dbReference>
<reference evidence="2" key="2">
    <citation type="submission" date="2013-10" db="EMBL/GenBank/DDBJ databases">
        <authorList>
            <person name="Aslett M."/>
        </authorList>
    </citation>
    <scope>NUCLEOTIDE SEQUENCE [LARGE SCALE GENOMIC DNA]</scope>
    <source>
        <strain evidence="2">Houghton</strain>
    </source>
</reference>
<evidence type="ECO:0000313" key="3">
    <source>
        <dbReference type="Proteomes" id="UP000030747"/>
    </source>
</evidence>
<dbReference type="Proteomes" id="UP000030747">
    <property type="component" value="Unassembled WGS sequence"/>
</dbReference>
<evidence type="ECO:0000313" key="2">
    <source>
        <dbReference type="EMBL" id="CDJ38044.1"/>
    </source>
</evidence>
<accession>U6KJD3</accession>
<evidence type="ECO:0000256" key="1">
    <source>
        <dbReference type="SAM" id="Coils"/>
    </source>
</evidence>
<gene>
    <name evidence="2" type="ORF">ETH_00007600</name>
</gene>